<dbReference type="KEGG" id="mpro:BJP34_08265"/>
<dbReference type="InterPro" id="IPR056099">
    <property type="entry name" value="DUF7682"/>
</dbReference>
<dbReference type="Proteomes" id="UP000177870">
    <property type="component" value="Chromosome"/>
</dbReference>
<accession>A0A1D8TP64</accession>
<feature type="region of interest" description="Disordered" evidence="1">
    <location>
        <begin position="1"/>
        <end position="48"/>
    </location>
</feature>
<reference evidence="5" key="1">
    <citation type="submission" date="2016-10" db="EMBL/GenBank/DDBJ databases">
        <title>Comparative genomics uncovers the prolific and rare metabolic potential of the cyanobacterial genus Moorea.</title>
        <authorList>
            <person name="Leao T."/>
            <person name="Castelao G."/>
            <person name="Korobeynikov A."/>
            <person name="Monroe E.A."/>
            <person name="Podell S."/>
            <person name="Glukhov E."/>
            <person name="Allen E."/>
            <person name="Gerwick W.H."/>
            <person name="Gerwick L."/>
        </authorList>
    </citation>
    <scope>NUCLEOTIDE SEQUENCE [LARGE SCALE GENOMIC DNA]</scope>
    <source>
        <strain evidence="5">PAL-8-15-08-1</strain>
    </source>
</reference>
<protein>
    <submittedName>
        <fullName evidence="4">Uncharacterized protein</fullName>
    </submittedName>
</protein>
<gene>
    <name evidence="4" type="ORF">BJP34_08265</name>
</gene>
<dbReference type="RefSeq" id="WP_070391933.1">
    <property type="nucleotide sequence ID" value="NZ_CP017599.1"/>
</dbReference>
<dbReference type="OrthoDB" id="467181at2"/>
<feature type="domain" description="DUF7682" evidence="2">
    <location>
        <begin position="4"/>
        <end position="25"/>
    </location>
</feature>
<dbReference type="Pfam" id="PF24730">
    <property type="entry name" value="DUF7682"/>
    <property type="match status" value="1"/>
</dbReference>
<feature type="domain" description="ParE-like toxin" evidence="3">
    <location>
        <begin position="56"/>
        <end position="121"/>
    </location>
</feature>
<name>A0A1D8TP64_9CYAN</name>
<evidence type="ECO:0000256" key="1">
    <source>
        <dbReference type="SAM" id="MobiDB-lite"/>
    </source>
</evidence>
<evidence type="ECO:0000313" key="5">
    <source>
        <dbReference type="Proteomes" id="UP000177870"/>
    </source>
</evidence>
<proteinExistence type="predicted"/>
<dbReference type="InterPro" id="IPR056925">
    <property type="entry name" value="ParE-like"/>
</dbReference>
<dbReference type="AlphaFoldDB" id="A0A1D8TP64"/>
<evidence type="ECO:0000259" key="3">
    <source>
        <dbReference type="Pfam" id="PF24732"/>
    </source>
</evidence>
<feature type="compositionally biased region" description="Basic and acidic residues" evidence="1">
    <location>
        <begin position="20"/>
        <end position="34"/>
    </location>
</feature>
<dbReference type="EMBL" id="CP017599">
    <property type="protein sequence ID" value="AOW99450.1"/>
    <property type="molecule type" value="Genomic_DNA"/>
</dbReference>
<evidence type="ECO:0000259" key="2">
    <source>
        <dbReference type="Pfam" id="PF24730"/>
    </source>
</evidence>
<sequence>MPRRKKTFPCGHKGYGKTCHRCDQKNRAREEKKQQKQQWESSFEDDPIDLKNLPTHVVVKARGIIAGLENHQDYREFGGKRLRHNRWIISIPVTRNYRMICHDQGSLLVPHAVLSHEDYNVGKPGG</sequence>
<dbReference type="Pfam" id="PF24732">
    <property type="entry name" value="ParE_like"/>
    <property type="match status" value="1"/>
</dbReference>
<organism evidence="4 5">
    <name type="scientific">Moorena producens PAL-8-15-08-1</name>
    <dbReference type="NCBI Taxonomy" id="1458985"/>
    <lineage>
        <taxon>Bacteria</taxon>
        <taxon>Bacillati</taxon>
        <taxon>Cyanobacteriota</taxon>
        <taxon>Cyanophyceae</taxon>
        <taxon>Coleofasciculales</taxon>
        <taxon>Coleofasciculaceae</taxon>
        <taxon>Moorena</taxon>
    </lineage>
</organism>
<dbReference type="STRING" id="1458985.BJP34_08265"/>
<evidence type="ECO:0000313" key="4">
    <source>
        <dbReference type="EMBL" id="AOW99450.1"/>
    </source>
</evidence>